<evidence type="ECO:0000256" key="4">
    <source>
        <dbReference type="ARBA" id="ARBA00023125"/>
    </source>
</evidence>
<dbReference type="AlphaFoldDB" id="A0A1M7MHT0"/>
<name>A0A1M7MHT0_9FIRM</name>
<keyword evidence="2" id="KW-0067">ATP-binding</keyword>
<dbReference type="PROSITE" id="PS00676">
    <property type="entry name" value="SIGMA54_INTERACT_2"/>
    <property type="match status" value="1"/>
</dbReference>
<dbReference type="Gene3D" id="3.40.50.300">
    <property type="entry name" value="P-loop containing nucleotide triphosphate hydrolases"/>
    <property type="match status" value="1"/>
</dbReference>
<dbReference type="SMART" id="SM00382">
    <property type="entry name" value="AAA"/>
    <property type="match status" value="1"/>
</dbReference>
<gene>
    <name evidence="7" type="ORF">SAMN05660826_02301</name>
</gene>
<dbReference type="InterPro" id="IPR058031">
    <property type="entry name" value="AAA_lid_NorR"/>
</dbReference>
<dbReference type="InterPro" id="IPR027417">
    <property type="entry name" value="P-loop_NTPase"/>
</dbReference>
<dbReference type="Pfam" id="PF00158">
    <property type="entry name" value="Sigma54_activat"/>
    <property type="match status" value="1"/>
</dbReference>
<dbReference type="GO" id="GO:0003677">
    <property type="term" value="F:DNA binding"/>
    <property type="evidence" value="ECO:0007669"/>
    <property type="project" value="UniProtKB-KW"/>
</dbReference>
<dbReference type="PROSITE" id="PS00675">
    <property type="entry name" value="SIGMA54_INTERACT_1"/>
    <property type="match status" value="1"/>
</dbReference>
<accession>A0A1M7MHT0</accession>
<organism evidence="7 8">
    <name type="scientific">Caldanaerovirga acetigignens</name>
    <dbReference type="NCBI Taxonomy" id="447595"/>
    <lineage>
        <taxon>Bacteria</taxon>
        <taxon>Bacillati</taxon>
        <taxon>Bacillota</taxon>
        <taxon>Clostridia</taxon>
        <taxon>Thermosediminibacterales</taxon>
        <taxon>Thermosediminibacteraceae</taxon>
        <taxon>Caldanaerovirga</taxon>
    </lineage>
</organism>
<dbReference type="InterPro" id="IPR025944">
    <property type="entry name" value="Sigma_54_int_dom_CS"/>
</dbReference>
<dbReference type="Proteomes" id="UP000184375">
    <property type="component" value="Unassembled WGS sequence"/>
</dbReference>
<dbReference type="InterPro" id="IPR025662">
    <property type="entry name" value="Sigma_54_int_dom_ATP-bd_1"/>
</dbReference>
<keyword evidence="3" id="KW-0805">Transcription regulation</keyword>
<dbReference type="GO" id="GO:0006355">
    <property type="term" value="P:regulation of DNA-templated transcription"/>
    <property type="evidence" value="ECO:0007669"/>
    <property type="project" value="InterPro"/>
</dbReference>
<dbReference type="FunFam" id="3.40.50.300:FF:000006">
    <property type="entry name" value="DNA-binding transcriptional regulator NtrC"/>
    <property type="match status" value="1"/>
</dbReference>
<keyword evidence="4" id="KW-0238">DNA-binding</keyword>
<reference evidence="8" key="1">
    <citation type="submission" date="2016-11" db="EMBL/GenBank/DDBJ databases">
        <authorList>
            <person name="Varghese N."/>
            <person name="Submissions S."/>
        </authorList>
    </citation>
    <scope>NUCLEOTIDE SEQUENCE [LARGE SCALE GENOMIC DNA]</scope>
    <source>
        <strain evidence="8">DSM 18802</strain>
    </source>
</reference>
<dbReference type="EMBL" id="FRCR01000022">
    <property type="protein sequence ID" value="SHM90425.1"/>
    <property type="molecule type" value="Genomic_DNA"/>
</dbReference>
<dbReference type="SUPFAM" id="SSF52540">
    <property type="entry name" value="P-loop containing nucleoside triphosphate hydrolases"/>
    <property type="match status" value="1"/>
</dbReference>
<dbReference type="Pfam" id="PF25601">
    <property type="entry name" value="AAA_lid_14"/>
    <property type="match status" value="1"/>
</dbReference>
<dbReference type="PANTHER" id="PTHR32071:SF57">
    <property type="entry name" value="C4-DICARBOXYLATE TRANSPORT TRANSCRIPTIONAL REGULATORY PROTEIN DCTD"/>
    <property type="match status" value="1"/>
</dbReference>
<dbReference type="PANTHER" id="PTHR32071">
    <property type="entry name" value="TRANSCRIPTIONAL REGULATORY PROTEIN"/>
    <property type="match status" value="1"/>
</dbReference>
<dbReference type="Gene3D" id="1.10.10.60">
    <property type="entry name" value="Homeodomain-like"/>
    <property type="match status" value="1"/>
</dbReference>
<feature type="domain" description="Sigma-54 factor interaction" evidence="6">
    <location>
        <begin position="201"/>
        <end position="431"/>
    </location>
</feature>
<dbReference type="STRING" id="447595.SAMN05660826_02301"/>
<sequence>MEEVFNATDMIQIENSCKELALRPNSHLAVFSPPCSEFCPHKDECKYELIISFKIFEEEFTYGLPKGKSFKIPPAAFLKLLSLLCESLTVMEEKSINSEIIKDAFQILASQLQVEFLLYNKKGDLILSHLFLQQRPLFLEGLEKLQISPNAEGTVKTSFGKFYYHRPLKGKEPEGVLLWRMKSAKKAENEAYKTNDHFFALIGKNPHFVEIKKLLKHIAQNDHTVLLQGESGTGKELFARYIHNLSPRKENPFIAINCAAIPENLLESELFGYEDGSFTGAKKGGKPGKFELADGGTIFLDEIGDMPMPLQAKLLRVLEDRRVERVGATSPRPVDIRVIAATNKDLKELIEKKMFREDLFFRLNVFPVNIPPLRERRDDIPLLLDFYLKNVIIEQDWGFKIFSPEAQEILKNYTWPGNIRELKNVVTYAASICKEDIITPDYLPKYLMTGAQSEVYVGGNLKGKSSFDGEKDVKHRLETLLEKYGRSTEAKKVIAGELGVSLATLYRWLNKYGISR</sequence>
<dbReference type="Gene3D" id="1.10.8.60">
    <property type="match status" value="1"/>
</dbReference>
<evidence type="ECO:0000256" key="1">
    <source>
        <dbReference type="ARBA" id="ARBA00022741"/>
    </source>
</evidence>
<dbReference type="InterPro" id="IPR025943">
    <property type="entry name" value="Sigma_54_int_dom_ATP-bd_2"/>
</dbReference>
<dbReference type="InterPro" id="IPR003593">
    <property type="entry name" value="AAA+_ATPase"/>
</dbReference>
<evidence type="ECO:0000313" key="8">
    <source>
        <dbReference type="Proteomes" id="UP000184375"/>
    </source>
</evidence>
<dbReference type="PROSITE" id="PS00688">
    <property type="entry name" value="SIGMA54_INTERACT_3"/>
    <property type="match status" value="1"/>
</dbReference>
<evidence type="ECO:0000259" key="6">
    <source>
        <dbReference type="PROSITE" id="PS50045"/>
    </source>
</evidence>
<dbReference type="PROSITE" id="PS50045">
    <property type="entry name" value="SIGMA54_INTERACT_4"/>
    <property type="match status" value="1"/>
</dbReference>
<keyword evidence="8" id="KW-1185">Reference proteome</keyword>
<evidence type="ECO:0000256" key="5">
    <source>
        <dbReference type="ARBA" id="ARBA00023163"/>
    </source>
</evidence>
<dbReference type="InterPro" id="IPR002078">
    <property type="entry name" value="Sigma_54_int"/>
</dbReference>
<keyword evidence="5" id="KW-0804">Transcription</keyword>
<dbReference type="CDD" id="cd00009">
    <property type="entry name" value="AAA"/>
    <property type="match status" value="1"/>
</dbReference>
<evidence type="ECO:0000256" key="3">
    <source>
        <dbReference type="ARBA" id="ARBA00023015"/>
    </source>
</evidence>
<evidence type="ECO:0000313" key="7">
    <source>
        <dbReference type="EMBL" id="SHM90425.1"/>
    </source>
</evidence>
<dbReference type="GO" id="GO:0005524">
    <property type="term" value="F:ATP binding"/>
    <property type="evidence" value="ECO:0007669"/>
    <property type="project" value="UniProtKB-KW"/>
</dbReference>
<protein>
    <submittedName>
        <fullName evidence="7">Sigma-54 interaction domain-containing protein</fullName>
    </submittedName>
</protein>
<proteinExistence type="predicted"/>
<keyword evidence="1" id="KW-0547">Nucleotide-binding</keyword>
<evidence type="ECO:0000256" key="2">
    <source>
        <dbReference type="ARBA" id="ARBA00022840"/>
    </source>
</evidence>